<dbReference type="Proteomes" id="UP000282084">
    <property type="component" value="Unassembled WGS sequence"/>
</dbReference>
<accession>A0A495VTW5</accession>
<evidence type="ECO:0000313" key="2">
    <source>
        <dbReference type="EMBL" id="RKT52320.1"/>
    </source>
</evidence>
<sequence length="111" mass="12180">MERKASSPDGLATEDDLWARPRRGAVRKGEKRACHPRWPGLRAGHPGMTRSGEVCAGRVWAGGQVRSSTERTQVPLATKSKLPVAPASIREPYCCTSTLSNWSSFFGRTRV</sequence>
<feature type="region of interest" description="Disordered" evidence="1">
    <location>
        <begin position="1"/>
        <end position="31"/>
    </location>
</feature>
<comment type="caution">
    <text evidence="2">The sequence shown here is derived from an EMBL/GenBank/DDBJ whole genome shotgun (WGS) entry which is preliminary data.</text>
</comment>
<dbReference type="EMBL" id="RBXO01000001">
    <property type="protein sequence ID" value="RKT52320.1"/>
    <property type="molecule type" value="Genomic_DNA"/>
</dbReference>
<name>A0A495VTW5_9PSEU</name>
<evidence type="ECO:0000256" key="1">
    <source>
        <dbReference type="SAM" id="MobiDB-lite"/>
    </source>
</evidence>
<dbReference type="AlphaFoldDB" id="A0A495VTW5"/>
<proteinExistence type="predicted"/>
<keyword evidence="3" id="KW-1185">Reference proteome</keyword>
<evidence type="ECO:0000313" key="3">
    <source>
        <dbReference type="Proteomes" id="UP000282084"/>
    </source>
</evidence>
<reference evidence="2 3" key="1">
    <citation type="submission" date="2018-10" db="EMBL/GenBank/DDBJ databases">
        <title>Sequencing the genomes of 1000 actinobacteria strains.</title>
        <authorList>
            <person name="Klenk H.-P."/>
        </authorList>
    </citation>
    <scope>NUCLEOTIDE SEQUENCE [LARGE SCALE GENOMIC DNA]</scope>
    <source>
        <strain evidence="2 3">DSM 43800</strain>
    </source>
</reference>
<organism evidence="2 3">
    <name type="scientific">Saccharothrix australiensis</name>
    <dbReference type="NCBI Taxonomy" id="2072"/>
    <lineage>
        <taxon>Bacteria</taxon>
        <taxon>Bacillati</taxon>
        <taxon>Actinomycetota</taxon>
        <taxon>Actinomycetes</taxon>
        <taxon>Pseudonocardiales</taxon>
        <taxon>Pseudonocardiaceae</taxon>
        <taxon>Saccharothrix</taxon>
    </lineage>
</organism>
<gene>
    <name evidence="2" type="ORF">C8E97_0830</name>
</gene>
<protein>
    <submittedName>
        <fullName evidence="2">Uncharacterized protein</fullName>
    </submittedName>
</protein>